<feature type="chain" id="PRO_5012186851" evidence="2">
    <location>
        <begin position="20"/>
        <end position="990"/>
    </location>
</feature>
<evidence type="ECO:0000313" key="3">
    <source>
        <dbReference type="EMBL" id="OLQ01772.1"/>
    </source>
</evidence>
<accession>A0A1Q9E2W8</accession>
<gene>
    <name evidence="3" type="ORF">AK812_SmicGene15487</name>
</gene>
<evidence type="ECO:0000256" key="1">
    <source>
        <dbReference type="SAM" id="MobiDB-lite"/>
    </source>
</evidence>
<keyword evidence="2" id="KW-0732">Signal</keyword>
<evidence type="ECO:0000313" key="4">
    <source>
        <dbReference type="Proteomes" id="UP000186817"/>
    </source>
</evidence>
<feature type="region of interest" description="Disordered" evidence="1">
    <location>
        <begin position="312"/>
        <end position="341"/>
    </location>
</feature>
<name>A0A1Q9E2W8_SYMMI</name>
<proteinExistence type="predicted"/>
<dbReference type="AlphaFoldDB" id="A0A1Q9E2W8"/>
<dbReference type="CDD" id="cd00257">
    <property type="entry name" value="beta-trefoil_FSCN-like"/>
    <property type="match status" value="1"/>
</dbReference>
<dbReference type="InterPro" id="IPR008999">
    <property type="entry name" value="Actin-crosslinking"/>
</dbReference>
<reference evidence="3 4" key="1">
    <citation type="submission" date="2016-02" db="EMBL/GenBank/DDBJ databases">
        <title>Genome analysis of coral dinoflagellate symbionts highlights evolutionary adaptations to a symbiotic lifestyle.</title>
        <authorList>
            <person name="Aranda M."/>
            <person name="Li Y."/>
            <person name="Liew Y.J."/>
            <person name="Baumgarten S."/>
            <person name="Simakov O."/>
            <person name="Wilson M."/>
            <person name="Piel J."/>
            <person name="Ashoor H."/>
            <person name="Bougouffa S."/>
            <person name="Bajic V.B."/>
            <person name="Ryu T."/>
            <person name="Ravasi T."/>
            <person name="Bayer T."/>
            <person name="Micklem G."/>
            <person name="Kim H."/>
            <person name="Bhak J."/>
            <person name="Lajeunesse T.C."/>
            <person name="Voolstra C.R."/>
        </authorList>
    </citation>
    <scope>NUCLEOTIDE SEQUENCE [LARGE SCALE GENOMIC DNA]</scope>
    <source>
        <strain evidence="3 4">CCMP2467</strain>
    </source>
</reference>
<feature type="signal peptide" evidence="2">
    <location>
        <begin position="1"/>
        <end position="19"/>
    </location>
</feature>
<dbReference type="SUPFAM" id="SSF50405">
    <property type="entry name" value="Actin-crosslinking proteins"/>
    <property type="match status" value="1"/>
</dbReference>
<dbReference type="EMBL" id="LSRX01000282">
    <property type="protein sequence ID" value="OLQ01772.1"/>
    <property type="molecule type" value="Genomic_DNA"/>
</dbReference>
<dbReference type="Proteomes" id="UP000186817">
    <property type="component" value="Unassembled WGS sequence"/>
</dbReference>
<organism evidence="3 4">
    <name type="scientific">Symbiodinium microadriaticum</name>
    <name type="common">Dinoflagellate</name>
    <name type="synonym">Zooxanthella microadriatica</name>
    <dbReference type="NCBI Taxonomy" id="2951"/>
    <lineage>
        <taxon>Eukaryota</taxon>
        <taxon>Sar</taxon>
        <taxon>Alveolata</taxon>
        <taxon>Dinophyceae</taxon>
        <taxon>Suessiales</taxon>
        <taxon>Symbiodiniaceae</taxon>
        <taxon>Symbiodinium</taxon>
    </lineage>
</organism>
<evidence type="ECO:0000256" key="2">
    <source>
        <dbReference type="SAM" id="SignalP"/>
    </source>
</evidence>
<comment type="caution">
    <text evidence="3">The sequence shown here is derived from an EMBL/GenBank/DDBJ whole genome shotgun (WGS) entry which is preliminary data.</text>
</comment>
<sequence length="990" mass="108671">MLAITRILMVAVALPGCISFKLTAENVVATGRSDKEDPMKFLLLKVAQLETLAEVQQAAIASLTDRVQFMEVSSKTKGPEAKDAQAGLEEATSIIKKVWHKHDHQRRTGEFHTGSGHDSLERGGILNATTGLAMEGRDAATDVRKVAARAISTVEHAAAILKQDVKFIRIPRFDQKAKKLYLGAAGNVHLPSVDLPSGFKEAMKMGEAFGSCEVRGDVAKCVGEKVFDKMVGGCSGKWGDELVQCLGEKIIEKTPPLSHLSQMNDIIDELLKGFVQAAGAVARQVLTSSSSLIQEAALSKFPAVGSPATVHHSSQSLVISKHTQKPKRKMSTLQVDGDDGPEHGMSFNLHDDGGNYQPKLITQFHGYERDTGSCLAFAPRRSHPGNPTQADWKVFNANDFKELVPWAVPCGTDWMKQNPQTWEGYSFYTGELAIEQCLTVTYGLTVQPVFAFVGGVQLDVMPAPLVSVETTVCWPKHRPDGQDLSMLRTQIKSSGVLLFSRTVRLSKRYKEPTDFVNHFGHLHYSNADWQNAENPRQANPRTHLVQTGQKAQIHQTNESQQAHDNKVQMNRSAFEFEWAEDGDTYLASGNYSAKFGVNLTAVFQLFNFEQGGKVNFEIGAALNGHALEMRAKFGFGPFASQVRTMKVADILQQFEVVLNSLPFISGLSRQRAYNEIHNFATAASNMPTLLPGSIVALHNAYFNQYLIIRSNGQAGSSAASSFDQGMPSGEAHLGRWTVVDATHGFIALHNSRFSAFLSLTAHGVHLSHHPPGAFNPGWAHQTFREFGSGTIGLQNPATGRFVSIDGSHHNTYVSAPNVFAGHQQFRVQVLPPLLAPGMVVALKSKSHQRYLQMHNTAFAGSPHAHAHAWESFLVVDAGQGEVALYNEHFQRFLEMKKEGWAPGHHHVRGSPELPPTFGLTSSPSLKFQVVALRDSTIGLYHPPTHQFLVMMDGNGWVHTTNWAPHSLPETSEFERWEVEVLSGASFHGAR</sequence>
<protein>
    <submittedName>
        <fullName evidence="3">Uncharacterized protein</fullName>
    </submittedName>
</protein>
<keyword evidence="4" id="KW-1185">Reference proteome</keyword>
<dbReference type="OrthoDB" id="409329at2759"/>